<dbReference type="Proteomes" id="UP000319619">
    <property type="component" value="Unassembled WGS sequence"/>
</dbReference>
<dbReference type="EMBL" id="NJBN01000001">
    <property type="protein sequence ID" value="TKJ42554.1"/>
    <property type="molecule type" value="Genomic_DNA"/>
</dbReference>
<evidence type="ECO:0000313" key="5">
    <source>
        <dbReference type="Proteomes" id="UP000319619"/>
    </source>
</evidence>
<protein>
    <recommendedName>
        <fullName evidence="6">Peptidase M6-like domain-containing protein</fullName>
    </recommendedName>
</protein>
<reference evidence="4 5" key="1">
    <citation type="submission" date="2017-06" db="EMBL/GenBank/DDBJ databases">
        <title>Novel microbial phyla capable of carbon fixation and sulfur reduction in deep-sea sediments.</title>
        <authorList>
            <person name="Huang J."/>
            <person name="Baker B."/>
            <person name="Wang Y."/>
        </authorList>
    </citation>
    <scope>NUCLEOTIDE SEQUENCE [LARGE SCALE GENOMIC DNA]</scope>
    <source>
        <strain evidence="4">B3_LCP</strain>
    </source>
</reference>
<organism evidence="4 5">
    <name type="scientific">candidate division LCP-89 bacterium B3_LCP</name>
    <dbReference type="NCBI Taxonomy" id="2012998"/>
    <lineage>
        <taxon>Bacteria</taxon>
        <taxon>Pseudomonadati</taxon>
        <taxon>Bacteria division LCP-89</taxon>
    </lineage>
</organism>
<dbReference type="PANTHER" id="PTHR41775:SF1">
    <property type="entry name" value="PEPTIDASE M6-LIKE DOMAIN-CONTAINING PROTEIN"/>
    <property type="match status" value="1"/>
</dbReference>
<dbReference type="Pfam" id="PF05547">
    <property type="entry name" value="Peptidase_M6"/>
    <property type="match status" value="1"/>
</dbReference>
<gene>
    <name evidence="4" type="ORF">CEE37_02370</name>
</gene>
<feature type="domain" description="Secretion system C-terminal sorting" evidence="3">
    <location>
        <begin position="605"/>
        <end position="680"/>
    </location>
</feature>
<dbReference type="AlphaFoldDB" id="A0A532V5R5"/>
<dbReference type="InterPro" id="IPR008757">
    <property type="entry name" value="Peptidase_M6-like_domain"/>
</dbReference>
<dbReference type="SUPFAM" id="SSF55486">
    <property type="entry name" value="Metalloproteases ('zincins'), catalytic domain"/>
    <property type="match status" value="1"/>
</dbReference>
<dbReference type="Gene3D" id="2.60.40.4070">
    <property type="match status" value="1"/>
</dbReference>
<accession>A0A532V5R5</accession>
<dbReference type="InterPro" id="IPR026444">
    <property type="entry name" value="Secre_tail"/>
</dbReference>
<name>A0A532V5R5_UNCL8</name>
<dbReference type="GO" id="GO:0006508">
    <property type="term" value="P:proteolysis"/>
    <property type="evidence" value="ECO:0007669"/>
    <property type="project" value="InterPro"/>
</dbReference>
<evidence type="ECO:0000259" key="3">
    <source>
        <dbReference type="Pfam" id="PF18962"/>
    </source>
</evidence>
<feature type="signal peptide" evidence="1">
    <location>
        <begin position="1"/>
        <end position="23"/>
    </location>
</feature>
<feature type="domain" description="Peptidase M6-like" evidence="2">
    <location>
        <begin position="78"/>
        <end position="292"/>
    </location>
</feature>
<evidence type="ECO:0000256" key="1">
    <source>
        <dbReference type="SAM" id="SignalP"/>
    </source>
</evidence>
<evidence type="ECO:0008006" key="6">
    <source>
        <dbReference type="Google" id="ProtNLM"/>
    </source>
</evidence>
<comment type="caution">
    <text evidence="4">The sequence shown here is derived from an EMBL/GenBank/DDBJ whole genome shotgun (WGS) entry which is preliminary data.</text>
</comment>
<evidence type="ECO:0000259" key="2">
    <source>
        <dbReference type="Pfam" id="PF05547"/>
    </source>
</evidence>
<sequence length="683" mass="74238">MNFCARFVFCLTSLILLPTVLIAMPLHPETEQELQASGQYEQTRQAYLDAHSRGVNQPTSRPINLEMFNTLDWNELHVLTILVDFWDNPANNSIYPVNHYEELLYSEGSYPTGSLRDYILENSNDEVRIVGAVAGYYRMPNSYSYYVDNNYGWGSYPQNAQKLTEDAVAAADPDVDFSIYDNDNDGYVDAVFIVHAGSGAEQTGSADDIWSHAWVTYDVPLADGKLIHSYSMEPDDGAVGVFGHELGHALFGLPDLYDLNYDSKGTGDWSMMSSGSWGGGGNTPVHFDAWSKIQAGFINPVNISSDQSGVSIAQVETAHTVYRLWTEGNPGPQYFLVENRQKVGFDISLPGEGLLIYHIEEMFGSNSFQWYPGYTNSGHYKVAIEQADGDWDLEKNINSGDAGDPWPGNTGATDFDEISTPDSKDYDFDETSIAITNISSSASIMTADFHVGVAAATGLDLSITPQGAPVIIPANGGVITYQAELVNNDPDPVQTQFWVRAVLPSGSYYGPLMGPIDLTVPGNGNLSGTLSQVVPVRAPAGEYSLIGYVGTYSGIVEDSAAFSFEKSESGDGAGNGQNFIDWSTEGGFEAMETSQPTAYLMTQAYPNPFNPRTVISYELPDAGLIKLSVYDVAGRLITELVNGVQDAGNHEVTFDAAGLASGVYVYQLEVGDLTMTGKMILMK</sequence>
<keyword evidence="1" id="KW-0732">Signal</keyword>
<dbReference type="PANTHER" id="PTHR41775">
    <property type="entry name" value="SECRETED PROTEIN-RELATED"/>
    <property type="match status" value="1"/>
</dbReference>
<feature type="chain" id="PRO_5022241250" description="Peptidase M6-like domain-containing protein" evidence="1">
    <location>
        <begin position="24"/>
        <end position="683"/>
    </location>
</feature>
<dbReference type="NCBIfam" id="TIGR04183">
    <property type="entry name" value="Por_Secre_tail"/>
    <property type="match status" value="1"/>
</dbReference>
<dbReference type="GO" id="GO:0008233">
    <property type="term" value="F:peptidase activity"/>
    <property type="evidence" value="ECO:0007669"/>
    <property type="project" value="InterPro"/>
</dbReference>
<proteinExistence type="predicted"/>
<evidence type="ECO:0000313" key="4">
    <source>
        <dbReference type="EMBL" id="TKJ42554.1"/>
    </source>
</evidence>
<dbReference type="Pfam" id="PF18962">
    <property type="entry name" value="Por_Secre_tail"/>
    <property type="match status" value="1"/>
</dbReference>
<dbReference type="NCBIfam" id="TIGR03296">
    <property type="entry name" value="M6dom_TIGR03296"/>
    <property type="match status" value="1"/>
</dbReference>